<evidence type="ECO:0000313" key="2">
    <source>
        <dbReference type="Proteomes" id="UP000076852"/>
    </source>
</evidence>
<accession>A0A167WMZ2</accession>
<protein>
    <submittedName>
        <fullName evidence="1">Uncharacterized protein</fullName>
    </submittedName>
</protein>
<sequence length="408" mass="43911">MTLTTSHTAHKWAFATRFRRGAFGWKSALPIQRLKEALIEIRQIARADPVLAADGAVALLEKLSPALEHVDSSSGAIGTAVNRAIDALVPVIAGADVPAPVRMRWLDRLFDALQDDPMPYIEQLGDRWGDLCTSPAIASAWADRLLPITARVMGAEGLGEHFAGTTACLTALNAARRHEELLALVNGARLNWWGYRQYGVDALIALNRSAEALRYAEASRGLNAPTAAIARKCEAILLSSGMMDEAYRRYAIEANQATTHLATFRAIAKKYPGRSPDSILHDLVASSPGAEGKWFAAAKDAGMFDLAASLAMRGPTDPRTLTRATRAFAQCKPAFAMACGTAALHWMAAGFGYEITGSDVLDAYDALADAAFATGMERDQLNRRLRDQFAAILGHSFVATVLAHHLSA</sequence>
<proteinExistence type="predicted"/>
<geneLocation type="plasmid" evidence="2">
    <name>polga1</name>
</geneLocation>
<organism evidence="1 2">
    <name type="scientific">Paraburkholderia phytofirmans OLGA172</name>
    <dbReference type="NCBI Taxonomy" id="1417228"/>
    <lineage>
        <taxon>Bacteria</taxon>
        <taxon>Pseudomonadati</taxon>
        <taxon>Pseudomonadota</taxon>
        <taxon>Betaproteobacteria</taxon>
        <taxon>Burkholderiales</taxon>
        <taxon>Burkholderiaceae</taxon>
        <taxon>Paraburkholderia</taxon>
    </lineage>
</organism>
<reference evidence="1 2" key="1">
    <citation type="journal article" date="2016" name="Gene">
        <title>PacBio SMRT assembly of a complex multi-replicon genome reveals chlorocatechol degradative operon in a region of genome plasticity.</title>
        <authorList>
            <person name="Ricker N."/>
            <person name="Shen S.Y."/>
            <person name="Goordial J."/>
            <person name="Jin S."/>
            <person name="Fulthorpe R.R."/>
        </authorList>
    </citation>
    <scope>NUCLEOTIDE SEQUENCE [LARGE SCALE GENOMIC DNA]</scope>
    <source>
        <strain evidence="1 2">OLGA172</strain>
        <plasmid evidence="2">polga1</plasmid>
    </source>
</reference>
<dbReference type="OrthoDB" id="7825127at2"/>
<name>A0A167WMZ2_9BURK</name>
<gene>
    <name evidence="1" type="ORF">AYM40_35870</name>
</gene>
<dbReference type="RefSeq" id="WP_063500954.1">
    <property type="nucleotide sequence ID" value="NZ_CP014580.1"/>
</dbReference>
<dbReference type="EMBL" id="CP014580">
    <property type="protein sequence ID" value="ANB77747.1"/>
    <property type="molecule type" value="Genomic_DNA"/>
</dbReference>
<dbReference type="AlphaFoldDB" id="A0A167WMZ2"/>
<keyword evidence="1" id="KW-0614">Plasmid</keyword>
<evidence type="ECO:0000313" key="1">
    <source>
        <dbReference type="EMBL" id="ANB77747.1"/>
    </source>
</evidence>
<dbReference type="KEGG" id="buz:AYM40_35870"/>
<keyword evidence="2" id="KW-1185">Reference proteome</keyword>
<dbReference type="Proteomes" id="UP000076852">
    <property type="component" value="Plasmid pOLGA1"/>
</dbReference>